<dbReference type="Proteomes" id="UP000290921">
    <property type="component" value="Unassembled WGS sequence"/>
</dbReference>
<dbReference type="Pfam" id="PF06738">
    <property type="entry name" value="ThrE"/>
    <property type="match status" value="1"/>
</dbReference>
<evidence type="ECO:0000256" key="7">
    <source>
        <dbReference type="SAM" id="Phobius"/>
    </source>
</evidence>
<feature type="transmembrane region" description="Helical" evidence="7">
    <location>
        <begin position="140"/>
        <end position="158"/>
    </location>
</feature>
<gene>
    <name evidence="9" type="ORF">DP130_06005</name>
</gene>
<dbReference type="InterPro" id="IPR010619">
    <property type="entry name" value="ThrE-like_N"/>
</dbReference>
<keyword evidence="3 7" id="KW-0812">Transmembrane</keyword>
<feature type="transmembrane region" description="Helical" evidence="7">
    <location>
        <begin position="232"/>
        <end position="252"/>
    </location>
</feature>
<name>A0A4Q0VCJ6_CLOTA</name>
<evidence type="ECO:0000259" key="8">
    <source>
        <dbReference type="Pfam" id="PF06738"/>
    </source>
</evidence>
<keyword evidence="5 7" id="KW-0472">Membrane</keyword>
<keyword evidence="4 7" id="KW-1133">Transmembrane helix</keyword>
<dbReference type="InterPro" id="IPR050539">
    <property type="entry name" value="ThrE_Dicarb/AminoAcid_Exp"/>
</dbReference>
<organism evidence="9 10">
    <name type="scientific">Clostridium tetani</name>
    <dbReference type="NCBI Taxonomy" id="1513"/>
    <lineage>
        <taxon>Bacteria</taxon>
        <taxon>Bacillati</taxon>
        <taxon>Bacillota</taxon>
        <taxon>Clostridia</taxon>
        <taxon>Eubacteriales</taxon>
        <taxon>Clostridiaceae</taxon>
        <taxon>Clostridium</taxon>
    </lineage>
</organism>
<feature type="domain" description="Threonine/serine exporter-like N-terminal" evidence="8">
    <location>
        <begin position="9"/>
        <end position="247"/>
    </location>
</feature>
<dbReference type="PANTHER" id="PTHR34390:SF2">
    <property type="entry name" value="SUCCINATE TRANSPORTER SUBUNIT YJJP-RELATED"/>
    <property type="match status" value="1"/>
</dbReference>
<feature type="transmembrane region" description="Helical" evidence="7">
    <location>
        <begin position="164"/>
        <end position="182"/>
    </location>
</feature>
<evidence type="ECO:0000256" key="1">
    <source>
        <dbReference type="ARBA" id="ARBA00004651"/>
    </source>
</evidence>
<dbReference type="GO" id="GO:0015744">
    <property type="term" value="P:succinate transport"/>
    <property type="evidence" value="ECO:0007669"/>
    <property type="project" value="TreeGrafter"/>
</dbReference>
<proteinExistence type="inferred from homology"/>
<keyword evidence="2" id="KW-1003">Cell membrane</keyword>
<evidence type="ECO:0000313" key="10">
    <source>
        <dbReference type="Proteomes" id="UP000290921"/>
    </source>
</evidence>
<comment type="subcellular location">
    <subcellularLocation>
        <location evidence="1">Cell membrane</location>
        <topology evidence="1">Multi-pass membrane protein</topology>
    </subcellularLocation>
</comment>
<feature type="transmembrane region" description="Helical" evidence="7">
    <location>
        <begin position="116"/>
        <end position="133"/>
    </location>
</feature>
<evidence type="ECO:0000256" key="6">
    <source>
        <dbReference type="ARBA" id="ARBA00034125"/>
    </source>
</evidence>
<dbReference type="AlphaFoldDB" id="A0A4Q0VCJ6"/>
<comment type="similarity">
    <text evidence="6">Belongs to the ThrE exporter (TC 2.A.79) family.</text>
</comment>
<evidence type="ECO:0000256" key="5">
    <source>
        <dbReference type="ARBA" id="ARBA00023136"/>
    </source>
</evidence>
<dbReference type="GO" id="GO:0005886">
    <property type="term" value="C:plasma membrane"/>
    <property type="evidence" value="ECO:0007669"/>
    <property type="project" value="UniProtKB-SubCell"/>
</dbReference>
<evidence type="ECO:0000256" key="4">
    <source>
        <dbReference type="ARBA" id="ARBA00022989"/>
    </source>
</evidence>
<evidence type="ECO:0000313" key="9">
    <source>
        <dbReference type="EMBL" id="RXI48964.1"/>
    </source>
</evidence>
<dbReference type="GO" id="GO:0022857">
    <property type="term" value="F:transmembrane transporter activity"/>
    <property type="evidence" value="ECO:0007669"/>
    <property type="project" value="InterPro"/>
</dbReference>
<dbReference type="RefSeq" id="WP_129009803.1">
    <property type="nucleotide sequence ID" value="NZ_AP026806.1"/>
</dbReference>
<dbReference type="PANTHER" id="PTHR34390">
    <property type="entry name" value="UPF0442 PROTEIN YJJB-RELATED"/>
    <property type="match status" value="1"/>
</dbReference>
<evidence type="ECO:0000256" key="3">
    <source>
        <dbReference type="ARBA" id="ARBA00022692"/>
    </source>
</evidence>
<sequence>MNIDKILHLVTYVGQIMLENGAETYRVEETMKLICNSYEIFNTDIFVIPTTIIISVSFDSGQTLTKVKRIENRTVDLDKVSKVNDLSRKICANHLPLNIIEETLDSINSNDKYSNIMQVFAFSIVAGFFTLFFGGTIKDFFVSLFIGALLQIISLRLSQIETNAFFINILCGSLTTFIAYFSTTMGFGNSMNKIIIGSLMPLVPGLSITNAIRDIIAGELVAGLSKLTEAFLIAAAIAIGAGITLSLGINFLER</sequence>
<comment type="caution">
    <text evidence="9">The sequence shown here is derived from an EMBL/GenBank/DDBJ whole genome shotgun (WGS) entry which is preliminary data.</text>
</comment>
<dbReference type="EMBL" id="QMAP01000005">
    <property type="protein sequence ID" value="RXI48964.1"/>
    <property type="molecule type" value="Genomic_DNA"/>
</dbReference>
<evidence type="ECO:0000256" key="2">
    <source>
        <dbReference type="ARBA" id="ARBA00022475"/>
    </source>
</evidence>
<accession>A0A4Q0VCJ6</accession>
<reference evidence="9 10" key="1">
    <citation type="submission" date="2018-06" db="EMBL/GenBank/DDBJ databases">
        <title>Genome conservation of Clostridium tetani.</title>
        <authorList>
            <person name="Bruggemann H."/>
            <person name="Popoff M.R."/>
        </authorList>
    </citation>
    <scope>NUCLEOTIDE SEQUENCE [LARGE SCALE GENOMIC DNA]</scope>
    <source>
        <strain evidence="9 10">2017.061</strain>
    </source>
</reference>
<protein>
    <submittedName>
        <fullName evidence="9">Threonine/serine exporter</fullName>
    </submittedName>
</protein>